<sequence>MNLTSANAERLTAACVLSVVGGFLDIYTYLYRGKVFANAVTGNMVLCGFHLAHREWLASSRYVLAILFYALGIFIAEIVHRKLPAFRRVTWHQCVILLELVCLAPVCFIPYGEFDFIVNALISFVCALQVQTFRRVQGLPFASTMCTGNLRSGTEALFHCCFDRKREELHKALHYYGVIVCFIFGAAAGALLLHGFGHYVFLLAPAGLGAVFFLITPPRELASWRRRFRGLLKRR</sequence>
<dbReference type="PANTHER" id="PTHR37314">
    <property type="entry name" value="SLR0142 PROTEIN"/>
    <property type="match status" value="1"/>
</dbReference>
<evidence type="ECO:0000256" key="1">
    <source>
        <dbReference type="SAM" id="Phobius"/>
    </source>
</evidence>
<dbReference type="Pfam" id="PF06912">
    <property type="entry name" value="DUF1275"/>
    <property type="match status" value="1"/>
</dbReference>
<keyword evidence="1" id="KW-1133">Transmembrane helix</keyword>
<feature type="transmembrane region" description="Helical" evidence="1">
    <location>
        <begin position="12"/>
        <end position="30"/>
    </location>
</feature>
<dbReference type="AlphaFoldDB" id="A0A2U1B4D5"/>
<dbReference type="InterPro" id="IPR010699">
    <property type="entry name" value="DUF1275"/>
</dbReference>
<feature type="transmembrane region" description="Helical" evidence="1">
    <location>
        <begin position="173"/>
        <end position="193"/>
    </location>
</feature>
<dbReference type="RefSeq" id="WP_165832872.1">
    <property type="nucleotide sequence ID" value="NZ_CABMMC010000050.1"/>
</dbReference>
<comment type="caution">
    <text evidence="3">The sequence shown here is derived from an EMBL/GenBank/DDBJ whole genome shotgun (WGS) entry which is preliminary data.</text>
</comment>
<dbReference type="GeneID" id="78294741"/>
<protein>
    <submittedName>
        <fullName evidence="2">DUF1275 domain-containing protein</fullName>
    </submittedName>
</protein>
<organism evidence="3 4">
    <name type="scientific">Victivallis vadensis</name>
    <dbReference type="NCBI Taxonomy" id="172901"/>
    <lineage>
        <taxon>Bacteria</taxon>
        <taxon>Pseudomonadati</taxon>
        <taxon>Lentisphaerota</taxon>
        <taxon>Lentisphaeria</taxon>
        <taxon>Victivallales</taxon>
        <taxon>Victivallaceae</taxon>
        <taxon>Victivallis</taxon>
    </lineage>
</organism>
<feature type="transmembrane region" description="Helical" evidence="1">
    <location>
        <begin position="199"/>
        <end position="217"/>
    </location>
</feature>
<feature type="transmembrane region" description="Helical" evidence="1">
    <location>
        <begin position="62"/>
        <end position="79"/>
    </location>
</feature>
<dbReference type="EMBL" id="JABAEW010000001">
    <property type="protein sequence ID" value="NMD85040.1"/>
    <property type="molecule type" value="Genomic_DNA"/>
</dbReference>
<feature type="transmembrane region" description="Helical" evidence="1">
    <location>
        <begin position="91"/>
        <end position="111"/>
    </location>
</feature>
<keyword evidence="1" id="KW-0812">Transmembrane</keyword>
<evidence type="ECO:0000313" key="3">
    <source>
        <dbReference type="EMBL" id="PVY43530.1"/>
    </source>
</evidence>
<gene>
    <name evidence="3" type="ORF">C8D82_10857</name>
    <name evidence="2" type="ORF">HF882_00430</name>
</gene>
<keyword evidence="4" id="KW-1185">Reference proteome</keyword>
<dbReference type="PANTHER" id="PTHR37314:SF4">
    <property type="entry name" value="UPF0700 TRANSMEMBRANE PROTEIN YOAK"/>
    <property type="match status" value="1"/>
</dbReference>
<dbReference type="Proteomes" id="UP000576225">
    <property type="component" value="Unassembled WGS sequence"/>
</dbReference>
<accession>A0A2U1B4D5</accession>
<reference evidence="2 5" key="2">
    <citation type="submission" date="2020-04" db="EMBL/GenBank/DDBJ databases">
        <authorList>
            <person name="Hitch T.C.A."/>
            <person name="Wylensek D."/>
            <person name="Clavel T."/>
        </authorList>
    </citation>
    <scope>NUCLEOTIDE SEQUENCE [LARGE SCALE GENOMIC DNA]</scope>
    <source>
        <strain evidence="2 5">COR2-253-APC-1A</strain>
    </source>
</reference>
<evidence type="ECO:0000313" key="5">
    <source>
        <dbReference type="Proteomes" id="UP000576225"/>
    </source>
</evidence>
<evidence type="ECO:0000313" key="2">
    <source>
        <dbReference type="EMBL" id="NMD85040.1"/>
    </source>
</evidence>
<dbReference type="EMBL" id="QEKH01000008">
    <property type="protein sequence ID" value="PVY43530.1"/>
    <property type="molecule type" value="Genomic_DNA"/>
</dbReference>
<keyword evidence="1" id="KW-0472">Membrane</keyword>
<evidence type="ECO:0000313" key="4">
    <source>
        <dbReference type="Proteomes" id="UP000245959"/>
    </source>
</evidence>
<name>A0A2U1B4D5_9BACT</name>
<dbReference type="Proteomes" id="UP000245959">
    <property type="component" value="Unassembled WGS sequence"/>
</dbReference>
<reference evidence="3 4" key="1">
    <citation type="submission" date="2018-04" db="EMBL/GenBank/DDBJ databases">
        <title>Genomic Encyclopedia of Type Strains, Phase IV (KMG-IV): sequencing the most valuable type-strain genomes for metagenomic binning, comparative biology and taxonomic classification.</title>
        <authorList>
            <person name="Goeker M."/>
        </authorList>
    </citation>
    <scope>NUCLEOTIDE SEQUENCE [LARGE SCALE GENOMIC DNA]</scope>
    <source>
        <strain evidence="3 4">DSM 14823</strain>
    </source>
</reference>
<proteinExistence type="predicted"/>